<sequence length="337" mass="36357">MTPPPELRLVVAVPTFRRPATLAGLLARLPERVAEVERARVEVLVLDNDPAGSAREVVRDAPLPVRYVVEPRPGIAAVRDRALDETADADLLAFLDDDERPRERWLAALVDTWRETGRPAAVMGRVISVFAHEPDPWLLATGVFRRRPRPTGIEIPVAASGNLLLDLRQVRSLGTRFDVTLGLAGGEDTLFSRALVAAGGRIVWCNESEAEDLVPAERMTRAWAMRRAFNGGNGAVQVELRLARGPARRALARARALVGGAGRTVAGAARHVWGRWTGDLESDARGLRTSHRGRGMVAGAFGHLHRQYARDDATPQGARPASSATGSNDETAAGISA</sequence>
<dbReference type="InterPro" id="IPR029044">
    <property type="entry name" value="Nucleotide-diphossugar_trans"/>
</dbReference>
<reference evidence="8" key="1">
    <citation type="submission" date="2017-01" db="EMBL/GenBank/DDBJ databases">
        <authorList>
            <person name="Varghese N."/>
            <person name="Submissions S."/>
        </authorList>
    </citation>
    <scope>NUCLEOTIDE SEQUENCE [LARGE SCALE GENOMIC DNA]</scope>
    <source>
        <strain evidence="8">3bp</strain>
    </source>
</reference>
<comment type="similarity">
    <text evidence="2">Belongs to the glycosyltransferase 2 family.</text>
</comment>
<feature type="region of interest" description="Disordered" evidence="5">
    <location>
        <begin position="309"/>
        <end position="337"/>
    </location>
</feature>
<evidence type="ECO:0000256" key="4">
    <source>
        <dbReference type="ARBA" id="ARBA00022679"/>
    </source>
</evidence>
<accession>A0A1N6V9X8</accession>
<evidence type="ECO:0000256" key="5">
    <source>
        <dbReference type="SAM" id="MobiDB-lite"/>
    </source>
</evidence>
<dbReference type="CDD" id="cd00761">
    <property type="entry name" value="Glyco_tranf_GTA_type"/>
    <property type="match status" value="1"/>
</dbReference>
<keyword evidence="3" id="KW-0328">Glycosyltransferase</keyword>
<dbReference type="EMBL" id="FTMI01000007">
    <property type="protein sequence ID" value="SIQ74645.1"/>
    <property type="molecule type" value="Genomic_DNA"/>
</dbReference>
<name>A0A1N6V9X8_9MICO</name>
<proteinExistence type="inferred from homology"/>
<dbReference type="AlphaFoldDB" id="A0A1N6V9X8"/>
<dbReference type="GO" id="GO:0016757">
    <property type="term" value="F:glycosyltransferase activity"/>
    <property type="evidence" value="ECO:0007669"/>
    <property type="project" value="UniProtKB-KW"/>
</dbReference>
<evidence type="ECO:0000313" key="8">
    <source>
        <dbReference type="Proteomes" id="UP000186235"/>
    </source>
</evidence>
<evidence type="ECO:0000256" key="3">
    <source>
        <dbReference type="ARBA" id="ARBA00022676"/>
    </source>
</evidence>
<organism evidence="7 8">
    <name type="scientific">Cellulosimicrobium aquatile</name>
    <dbReference type="NCBI Taxonomy" id="1612203"/>
    <lineage>
        <taxon>Bacteria</taxon>
        <taxon>Bacillati</taxon>
        <taxon>Actinomycetota</taxon>
        <taxon>Actinomycetes</taxon>
        <taxon>Micrococcales</taxon>
        <taxon>Promicromonosporaceae</taxon>
        <taxon>Cellulosimicrobium</taxon>
    </lineage>
</organism>
<keyword evidence="4 7" id="KW-0808">Transferase</keyword>
<dbReference type="Gene3D" id="3.90.550.10">
    <property type="entry name" value="Spore Coat Polysaccharide Biosynthesis Protein SpsA, Chain A"/>
    <property type="match status" value="1"/>
</dbReference>
<dbReference type="PANTHER" id="PTHR43179">
    <property type="entry name" value="RHAMNOSYLTRANSFERASE WBBL"/>
    <property type="match status" value="1"/>
</dbReference>
<dbReference type="PANTHER" id="PTHR43179:SF12">
    <property type="entry name" value="GALACTOFURANOSYLTRANSFERASE GLFT2"/>
    <property type="match status" value="1"/>
</dbReference>
<dbReference type="SUPFAM" id="SSF53448">
    <property type="entry name" value="Nucleotide-diphospho-sugar transferases"/>
    <property type="match status" value="1"/>
</dbReference>
<evidence type="ECO:0000256" key="2">
    <source>
        <dbReference type="ARBA" id="ARBA00006739"/>
    </source>
</evidence>
<comment type="pathway">
    <text evidence="1">Cell wall biogenesis; cell wall polysaccharide biosynthesis.</text>
</comment>
<protein>
    <submittedName>
        <fullName evidence="7">Glycosyltransferase, GT2 family</fullName>
    </submittedName>
</protein>
<evidence type="ECO:0000256" key="1">
    <source>
        <dbReference type="ARBA" id="ARBA00004776"/>
    </source>
</evidence>
<dbReference type="Pfam" id="PF00535">
    <property type="entry name" value="Glycos_transf_2"/>
    <property type="match status" value="1"/>
</dbReference>
<gene>
    <name evidence="7" type="ORF">SAMN05518682_3516</name>
</gene>
<evidence type="ECO:0000259" key="6">
    <source>
        <dbReference type="Pfam" id="PF00535"/>
    </source>
</evidence>
<dbReference type="RefSeq" id="WP_076406300.1">
    <property type="nucleotide sequence ID" value="NZ_FTMI01000007.1"/>
</dbReference>
<evidence type="ECO:0000313" key="7">
    <source>
        <dbReference type="EMBL" id="SIQ74645.1"/>
    </source>
</evidence>
<keyword evidence="8" id="KW-1185">Reference proteome</keyword>
<dbReference type="InterPro" id="IPR001173">
    <property type="entry name" value="Glyco_trans_2-like"/>
</dbReference>
<dbReference type="Proteomes" id="UP000186235">
    <property type="component" value="Unassembled WGS sequence"/>
</dbReference>
<feature type="domain" description="Glycosyltransferase 2-like" evidence="6">
    <location>
        <begin position="11"/>
        <end position="159"/>
    </location>
</feature>